<protein>
    <submittedName>
        <fullName evidence="3">DNA-processing protein DprA</fullName>
    </submittedName>
</protein>
<name>A0ABW2DN10_9BACT</name>
<dbReference type="EMBL" id="JBHSYQ010000003">
    <property type="protein sequence ID" value="MFC6997719.1"/>
    <property type="molecule type" value="Genomic_DNA"/>
</dbReference>
<evidence type="ECO:0000259" key="2">
    <source>
        <dbReference type="Pfam" id="PF02481"/>
    </source>
</evidence>
<sequence length="309" mass="33013">MTKQKPVISVAQLLLLENLAGIGPAAINAIIAYLDRGVTFPATDDGVVKLLKEVKKYYPRLKLATLDAVAKARKKSEQFMQRSEANGVKIISYLEEGYPSMMIFLPDKPLLLHFKGNLAALENPAVAVVGTREPSAYTKMEGRRFSESVAEAGFAIVSGLALGCDTIAHEAALEHGKPTIAVMAGGLHAIYPNENVALANRIVEAGGLLISECSFGTNPSRSSFKLRKRIQTGLSRGVVVLETGLTGGTRHTVDYALKQKKSLACLCPTQANETSETAFAGNKALIQQKGVSRLDSQAAVENFLSSLLG</sequence>
<dbReference type="InterPro" id="IPR057666">
    <property type="entry name" value="DrpA_SLOG"/>
</dbReference>
<organism evidence="3 4">
    <name type="scientific">Rufibacter roseus</name>
    <dbReference type="NCBI Taxonomy" id="1567108"/>
    <lineage>
        <taxon>Bacteria</taxon>
        <taxon>Pseudomonadati</taxon>
        <taxon>Bacteroidota</taxon>
        <taxon>Cytophagia</taxon>
        <taxon>Cytophagales</taxon>
        <taxon>Hymenobacteraceae</taxon>
        <taxon>Rufibacter</taxon>
    </lineage>
</organism>
<proteinExistence type="inferred from homology"/>
<gene>
    <name evidence="3" type="ORF">ACFQHR_08780</name>
</gene>
<evidence type="ECO:0000313" key="4">
    <source>
        <dbReference type="Proteomes" id="UP001596405"/>
    </source>
</evidence>
<keyword evidence="4" id="KW-1185">Reference proteome</keyword>
<reference evidence="4" key="1">
    <citation type="journal article" date="2019" name="Int. J. Syst. Evol. Microbiol.">
        <title>The Global Catalogue of Microorganisms (GCM) 10K type strain sequencing project: providing services to taxonomists for standard genome sequencing and annotation.</title>
        <authorList>
            <consortium name="The Broad Institute Genomics Platform"/>
            <consortium name="The Broad Institute Genome Sequencing Center for Infectious Disease"/>
            <person name="Wu L."/>
            <person name="Ma J."/>
        </authorList>
    </citation>
    <scope>NUCLEOTIDE SEQUENCE [LARGE SCALE GENOMIC DNA]</scope>
    <source>
        <strain evidence="4">CGMCC 4.7393</strain>
    </source>
</reference>
<evidence type="ECO:0000256" key="1">
    <source>
        <dbReference type="ARBA" id="ARBA00006525"/>
    </source>
</evidence>
<comment type="similarity">
    <text evidence="1">Belongs to the DprA/Smf family.</text>
</comment>
<dbReference type="Gene3D" id="3.40.50.450">
    <property type="match status" value="1"/>
</dbReference>
<evidence type="ECO:0000313" key="3">
    <source>
        <dbReference type="EMBL" id="MFC6997719.1"/>
    </source>
</evidence>
<comment type="caution">
    <text evidence="3">The sequence shown here is derived from an EMBL/GenBank/DDBJ whole genome shotgun (WGS) entry which is preliminary data.</text>
</comment>
<dbReference type="SUPFAM" id="SSF102405">
    <property type="entry name" value="MCP/YpsA-like"/>
    <property type="match status" value="1"/>
</dbReference>
<dbReference type="Proteomes" id="UP001596405">
    <property type="component" value="Unassembled WGS sequence"/>
</dbReference>
<dbReference type="PANTHER" id="PTHR43022">
    <property type="entry name" value="PROTEIN SMF"/>
    <property type="match status" value="1"/>
</dbReference>
<dbReference type="Pfam" id="PF02481">
    <property type="entry name" value="DNA_processg_A"/>
    <property type="match status" value="1"/>
</dbReference>
<dbReference type="InterPro" id="IPR003488">
    <property type="entry name" value="DprA"/>
</dbReference>
<dbReference type="RefSeq" id="WP_066618713.1">
    <property type="nucleotide sequence ID" value="NZ_JBHSYQ010000003.1"/>
</dbReference>
<dbReference type="PANTHER" id="PTHR43022:SF1">
    <property type="entry name" value="PROTEIN SMF"/>
    <property type="match status" value="1"/>
</dbReference>
<accession>A0ABW2DN10</accession>
<feature type="domain" description="Smf/DprA SLOG" evidence="2">
    <location>
        <begin position="89"/>
        <end position="291"/>
    </location>
</feature>